<dbReference type="GO" id="GO:0005737">
    <property type="term" value="C:cytoplasm"/>
    <property type="evidence" value="ECO:0007669"/>
    <property type="project" value="TreeGrafter"/>
</dbReference>
<evidence type="ECO:0000259" key="2">
    <source>
        <dbReference type="Pfam" id="PF10354"/>
    </source>
</evidence>
<dbReference type="InterPro" id="IPR019446">
    <property type="entry name" value="BMT5-like"/>
</dbReference>
<sequence length="293" mass="33437">MKSKLSKAIANYKNQTKKRPKQIKESVAEQKKPVSTAARRPFLPFTKNDYILLVGEGDYSFAKALIARKLARPATLVATGLDSKQDLKDKYGQQALDNIKYLEDAGVTVITEVSITVPFLKRSKLKDFDLVIFNFPHIGNSISDVDRNIRQHQLLLQSYFAFAKKVIKQSGGVAVTMFEGEPYDSWNVRGFAHKAELKGRASGAFPWHEYEGYSHKRTAGLGKTNKEQSNRKARMYVFQLKSYEEQPIPKGLKRKRDDEDDYEDDYEDDNADDNEDDNDNDEAEYGNDEDDND</sequence>
<dbReference type="GO" id="GO:0070042">
    <property type="term" value="F:rRNA (uridine-N3-)-methyltransferase activity"/>
    <property type="evidence" value="ECO:0007669"/>
    <property type="project" value="InterPro"/>
</dbReference>
<dbReference type="OrthoDB" id="273345at2759"/>
<feature type="region of interest" description="Disordered" evidence="1">
    <location>
        <begin position="247"/>
        <end position="293"/>
    </location>
</feature>
<evidence type="ECO:0000256" key="1">
    <source>
        <dbReference type="SAM" id="MobiDB-lite"/>
    </source>
</evidence>
<dbReference type="PANTHER" id="PTHR11538:SF26">
    <property type="entry name" value="FERREDOXIN-FOLD ANTICODON-BINDING DOMAIN-CONTAINING PROTEIN 1"/>
    <property type="match status" value="1"/>
</dbReference>
<feature type="domain" description="25S rRNA (uridine-N(3))-methyltransferase BMT5-like" evidence="2">
    <location>
        <begin position="52"/>
        <end position="217"/>
    </location>
</feature>
<organism evidence="3 4">
    <name type="scientific">Tortispora caseinolytica NRRL Y-17796</name>
    <dbReference type="NCBI Taxonomy" id="767744"/>
    <lineage>
        <taxon>Eukaryota</taxon>
        <taxon>Fungi</taxon>
        <taxon>Dikarya</taxon>
        <taxon>Ascomycota</taxon>
        <taxon>Saccharomycotina</taxon>
        <taxon>Trigonopsidomycetes</taxon>
        <taxon>Trigonopsidales</taxon>
        <taxon>Trigonopsidaceae</taxon>
        <taxon>Tortispora</taxon>
    </lineage>
</organism>
<dbReference type="Proteomes" id="UP000095023">
    <property type="component" value="Unassembled WGS sequence"/>
</dbReference>
<dbReference type="GO" id="GO:0070475">
    <property type="term" value="P:rRNA base methylation"/>
    <property type="evidence" value="ECO:0007669"/>
    <property type="project" value="InterPro"/>
</dbReference>
<evidence type="ECO:0000313" key="3">
    <source>
        <dbReference type="EMBL" id="ODV92289.1"/>
    </source>
</evidence>
<feature type="compositionally biased region" description="Acidic residues" evidence="1">
    <location>
        <begin position="258"/>
        <end position="293"/>
    </location>
</feature>
<accession>A0A1E4TKM8</accession>
<dbReference type="EMBL" id="KV453841">
    <property type="protein sequence ID" value="ODV92289.1"/>
    <property type="molecule type" value="Genomic_DNA"/>
</dbReference>
<dbReference type="Pfam" id="PF10354">
    <property type="entry name" value="BMT5-like"/>
    <property type="match status" value="1"/>
</dbReference>
<evidence type="ECO:0000313" key="4">
    <source>
        <dbReference type="Proteomes" id="UP000095023"/>
    </source>
</evidence>
<keyword evidence="4" id="KW-1185">Reference proteome</keyword>
<name>A0A1E4TKM8_9ASCO</name>
<gene>
    <name evidence="3" type="ORF">CANCADRAFT_84572</name>
</gene>
<dbReference type="AlphaFoldDB" id="A0A1E4TKM8"/>
<feature type="region of interest" description="Disordered" evidence="1">
    <location>
        <begin position="1"/>
        <end position="32"/>
    </location>
</feature>
<dbReference type="PANTHER" id="PTHR11538">
    <property type="entry name" value="PHENYLALANYL-TRNA SYNTHETASE"/>
    <property type="match status" value="1"/>
</dbReference>
<feature type="compositionally biased region" description="Basic and acidic residues" evidence="1">
    <location>
        <begin position="22"/>
        <end position="32"/>
    </location>
</feature>
<proteinExistence type="predicted"/>
<reference evidence="4" key="1">
    <citation type="submission" date="2016-02" db="EMBL/GenBank/DDBJ databases">
        <title>Comparative genomics of biotechnologically important yeasts.</title>
        <authorList>
            <consortium name="DOE Joint Genome Institute"/>
            <person name="Riley R."/>
            <person name="Haridas S."/>
            <person name="Wolfe K.H."/>
            <person name="Lopes M.R."/>
            <person name="Hittinger C.T."/>
            <person name="Goker M."/>
            <person name="Salamov A."/>
            <person name="Wisecaver J."/>
            <person name="Long T.M."/>
            <person name="Aerts A.L."/>
            <person name="Barry K."/>
            <person name="Choi C."/>
            <person name="Clum A."/>
            <person name="Coughlan A.Y."/>
            <person name="Deshpande S."/>
            <person name="Douglass A.P."/>
            <person name="Hanson S.J."/>
            <person name="Klenk H.-P."/>
            <person name="Labutti K."/>
            <person name="Lapidus A."/>
            <person name="Lindquist E."/>
            <person name="Lipzen A."/>
            <person name="Meier-Kolthoff J.P."/>
            <person name="Ohm R.A."/>
            <person name="Otillar R.P."/>
            <person name="Pangilinan J."/>
            <person name="Peng Y."/>
            <person name="Rokas A."/>
            <person name="Rosa C.A."/>
            <person name="Scheuner C."/>
            <person name="Sibirny A.A."/>
            <person name="Slot J.C."/>
            <person name="Stielow J.B."/>
            <person name="Sun H."/>
            <person name="Kurtzman C.P."/>
            <person name="Blackwell M."/>
            <person name="Jeffries T.W."/>
            <person name="Grigoriev I.V."/>
        </authorList>
    </citation>
    <scope>NUCLEOTIDE SEQUENCE [LARGE SCALE GENOMIC DNA]</scope>
    <source>
        <strain evidence="4">NRRL Y-17796</strain>
    </source>
</reference>
<protein>
    <recommendedName>
        <fullName evidence="2">25S rRNA (uridine-N(3))-methyltransferase BMT5-like domain-containing protein</fullName>
    </recommendedName>
</protein>